<keyword evidence="10 12" id="KW-0472">Membrane</keyword>
<dbReference type="SUPFAM" id="SSF111331">
    <property type="entry name" value="NAD kinase/diacylglycerol kinase-like"/>
    <property type="match status" value="1"/>
</dbReference>
<dbReference type="InterPro" id="IPR002219">
    <property type="entry name" value="PKC_DAG/PE"/>
</dbReference>
<evidence type="ECO:0000256" key="10">
    <source>
        <dbReference type="ARBA" id="ARBA00023136"/>
    </source>
</evidence>
<evidence type="ECO:0000256" key="7">
    <source>
        <dbReference type="ARBA" id="ARBA00022777"/>
    </source>
</evidence>
<dbReference type="EC" id="2.7.1.107" evidence="11"/>
<feature type="domain" description="DAGKc" evidence="13">
    <location>
        <begin position="351"/>
        <end position="490"/>
    </location>
</feature>
<dbReference type="GO" id="GO:0005524">
    <property type="term" value="F:ATP binding"/>
    <property type="evidence" value="ECO:0007669"/>
    <property type="project" value="UniProtKB-KW"/>
</dbReference>
<dbReference type="EMBL" id="LFYR01001488">
    <property type="protein sequence ID" value="KMZ61383.1"/>
    <property type="molecule type" value="Genomic_DNA"/>
</dbReference>
<evidence type="ECO:0000256" key="3">
    <source>
        <dbReference type="ARBA" id="ARBA00022679"/>
    </source>
</evidence>
<dbReference type="CDD" id="cd20805">
    <property type="entry name" value="C1_DGK_rpt2"/>
    <property type="match status" value="1"/>
</dbReference>
<evidence type="ECO:0000256" key="5">
    <source>
        <dbReference type="ARBA" id="ARBA00022741"/>
    </source>
</evidence>
<dbReference type="FunFam" id="2.60.200.40:FF:000006">
    <property type="entry name" value="Diacylglycerol kinase"/>
    <property type="match status" value="1"/>
</dbReference>
<dbReference type="STRING" id="29655.A0A0K9NXG6"/>
<dbReference type="InterPro" id="IPR017438">
    <property type="entry name" value="ATP-NAD_kinase_N"/>
</dbReference>
<gene>
    <name evidence="14" type="ORF">ZOSMA_52G00340</name>
</gene>
<dbReference type="InterPro" id="IPR000756">
    <property type="entry name" value="Diacylglycerol_kin_accessory"/>
</dbReference>
<dbReference type="FunFam" id="3.40.50.10330:FF:000006">
    <property type="entry name" value="Diacylglycerol kinase"/>
    <property type="match status" value="1"/>
</dbReference>
<evidence type="ECO:0000256" key="2">
    <source>
        <dbReference type="ARBA" id="ARBA00009280"/>
    </source>
</evidence>
<evidence type="ECO:0000256" key="4">
    <source>
        <dbReference type="ARBA" id="ARBA00022737"/>
    </source>
</evidence>
<keyword evidence="6" id="KW-0863">Zinc-finger</keyword>
<dbReference type="SMART" id="SM00109">
    <property type="entry name" value="C1"/>
    <property type="match status" value="2"/>
</dbReference>
<evidence type="ECO:0000259" key="13">
    <source>
        <dbReference type="PROSITE" id="PS50146"/>
    </source>
</evidence>
<dbReference type="GO" id="GO:0004143">
    <property type="term" value="F:ATP-dependent diacylglycerol kinase activity"/>
    <property type="evidence" value="ECO:0000318"/>
    <property type="project" value="GO_Central"/>
</dbReference>
<keyword evidence="5 11" id="KW-0547">Nucleotide-binding</keyword>
<dbReference type="PANTHER" id="PTHR11255:SF54">
    <property type="entry name" value="DIACYLGLYCEROL KINASE THETA"/>
    <property type="match status" value="1"/>
</dbReference>
<dbReference type="Pfam" id="PF00781">
    <property type="entry name" value="DAGK_cat"/>
    <property type="match status" value="1"/>
</dbReference>
<protein>
    <recommendedName>
        <fullName evidence="11">Diacylglycerol kinase</fullName>
        <shortName evidence="11">DAG kinase</shortName>
        <ecNumber evidence="11">2.7.1.107</ecNumber>
    </recommendedName>
</protein>
<evidence type="ECO:0000256" key="11">
    <source>
        <dbReference type="RuleBase" id="RU361128"/>
    </source>
</evidence>
<dbReference type="Pfam" id="PF00609">
    <property type="entry name" value="DAGK_acc"/>
    <property type="match status" value="1"/>
</dbReference>
<keyword evidence="3 11" id="KW-0808">Transferase</keyword>
<dbReference type="Gene3D" id="3.40.50.10330">
    <property type="entry name" value="Probable inorganic polyphosphate/atp-NAD kinase, domain 1"/>
    <property type="match status" value="1"/>
</dbReference>
<dbReference type="GO" id="GO:0008270">
    <property type="term" value="F:zinc ion binding"/>
    <property type="evidence" value="ECO:0007669"/>
    <property type="project" value="UniProtKB-KW"/>
</dbReference>
<dbReference type="InterPro" id="IPR037607">
    <property type="entry name" value="DGK"/>
</dbReference>
<keyword evidence="8 11" id="KW-0067">ATP-binding</keyword>
<keyword evidence="7 11" id="KW-0418">Kinase</keyword>
<reference evidence="15" key="1">
    <citation type="journal article" date="2016" name="Nature">
        <title>The genome of the seagrass Zostera marina reveals angiosperm adaptation to the sea.</title>
        <authorList>
            <person name="Olsen J.L."/>
            <person name="Rouze P."/>
            <person name="Verhelst B."/>
            <person name="Lin Y.-C."/>
            <person name="Bayer T."/>
            <person name="Collen J."/>
            <person name="Dattolo E."/>
            <person name="De Paoli E."/>
            <person name="Dittami S."/>
            <person name="Maumus F."/>
            <person name="Michel G."/>
            <person name="Kersting A."/>
            <person name="Lauritano C."/>
            <person name="Lohaus R."/>
            <person name="Toepel M."/>
            <person name="Tonon T."/>
            <person name="Vanneste K."/>
            <person name="Amirebrahimi M."/>
            <person name="Brakel J."/>
            <person name="Bostroem C."/>
            <person name="Chovatia M."/>
            <person name="Grimwood J."/>
            <person name="Jenkins J.W."/>
            <person name="Jueterbock A."/>
            <person name="Mraz A."/>
            <person name="Stam W.T."/>
            <person name="Tice H."/>
            <person name="Bornberg-Bauer E."/>
            <person name="Green P.J."/>
            <person name="Pearson G.A."/>
            <person name="Procaccini G."/>
            <person name="Duarte C.M."/>
            <person name="Schmutz J."/>
            <person name="Reusch T.B.H."/>
            <person name="Van de Peer Y."/>
        </authorList>
    </citation>
    <scope>NUCLEOTIDE SEQUENCE [LARGE SCALE GENOMIC DNA]</scope>
    <source>
        <strain evidence="15">cv. Finnish</strain>
    </source>
</reference>
<sequence>MDEDKEYFRILSQRWENMSKEMRDSLGFIIACIVACVIGIVSVIYAILQSKRSISLSWMKAIARSKKNRKATIKTPVASHTWCLESGSHAKGLNCCVCVKSIASPQPLGQIVTSEFFFHRCDICSAAAHLGCSSNAHKDCKCVSMIHIKCVIHQWAVPWTEIADSPEETPCCSHCEEPCGSSFLAGSPIWCCMWCQSLVHVDCHPNMINETGDNCDLGDFKRLILSPLYVKNFDSTETGGIFSSITHGANELASTVRGRLRNKSKKIRKSNETNLDSAISSNTIESSSECPVDVQSMNEVFDEKSVDNLSGESDKKLCIDVDQKGSFSSTQGDDYHILLRKQKYELIDLPPDARPLLVFINKRSGAQRGNSLKRRLNFLLNPVQVFELSSAQGPEVGLFLFRRVPHFRILVCGGDGTVGWVLDAIEKQNFESPPPVAILPAGTGNDLARVLSWGGGLGAVDRQGGLCTLLHHIEHAAVTILDRWEVTIKNQDNVIQSMKYLNNYLGIGCDAKVALDIHNLREENPEKFYNQFVNKMIYAREGAKNLMDRSFADFPHQIRVEVDGVEIEVLEDSEGVLVGNIGSYMGGVDLWQNEDENYDNFDPQSMHDKMLEVVSITGTWHLGKMQVGLSHAKRLAQGQSIKIQLLVPLPVQIDGEPWFQKPCTLEISHHGQAFMLKRASEEPLGHAAAIIADVLENAVTGQVITASQKRTLLQEMALKLS</sequence>
<dbReference type="OMA" id="WQNEDDN"/>
<organism evidence="14 15">
    <name type="scientific">Zostera marina</name>
    <name type="common">Eelgrass</name>
    <dbReference type="NCBI Taxonomy" id="29655"/>
    <lineage>
        <taxon>Eukaryota</taxon>
        <taxon>Viridiplantae</taxon>
        <taxon>Streptophyta</taxon>
        <taxon>Embryophyta</taxon>
        <taxon>Tracheophyta</taxon>
        <taxon>Spermatophyta</taxon>
        <taxon>Magnoliopsida</taxon>
        <taxon>Liliopsida</taxon>
        <taxon>Zosteraceae</taxon>
        <taxon>Zostera</taxon>
    </lineage>
</organism>
<dbReference type="GO" id="GO:0035556">
    <property type="term" value="P:intracellular signal transduction"/>
    <property type="evidence" value="ECO:0000318"/>
    <property type="project" value="GO_Central"/>
</dbReference>
<comment type="subcellular location">
    <subcellularLocation>
        <location evidence="1">Membrane</location>
    </subcellularLocation>
</comment>
<dbReference type="Gene3D" id="2.60.200.40">
    <property type="match status" value="1"/>
</dbReference>
<dbReference type="Proteomes" id="UP000036987">
    <property type="component" value="Unassembled WGS sequence"/>
</dbReference>
<dbReference type="SMART" id="SM00045">
    <property type="entry name" value="DAGKa"/>
    <property type="match status" value="1"/>
</dbReference>
<dbReference type="GO" id="GO:0007200">
    <property type="term" value="P:phospholipase C-activating G protein-coupled receptor signaling pathway"/>
    <property type="evidence" value="ECO:0007669"/>
    <property type="project" value="InterPro"/>
</dbReference>
<feature type="transmembrane region" description="Helical" evidence="12">
    <location>
        <begin position="26"/>
        <end position="48"/>
    </location>
</feature>
<keyword evidence="12" id="KW-1133">Transmembrane helix</keyword>
<dbReference type="InterPro" id="IPR016064">
    <property type="entry name" value="NAD/diacylglycerol_kinase_sf"/>
</dbReference>
<evidence type="ECO:0000313" key="14">
    <source>
        <dbReference type="EMBL" id="KMZ61383.1"/>
    </source>
</evidence>
<dbReference type="InterPro" id="IPR001206">
    <property type="entry name" value="Diacylglycerol_kinase_cat_dom"/>
</dbReference>
<comment type="catalytic activity">
    <reaction evidence="11">
        <text>a 1,2-diacyl-sn-glycerol + ATP = a 1,2-diacyl-sn-glycero-3-phosphate + ADP + H(+)</text>
        <dbReference type="Rhea" id="RHEA:10272"/>
        <dbReference type="ChEBI" id="CHEBI:15378"/>
        <dbReference type="ChEBI" id="CHEBI:17815"/>
        <dbReference type="ChEBI" id="CHEBI:30616"/>
        <dbReference type="ChEBI" id="CHEBI:58608"/>
        <dbReference type="ChEBI" id="CHEBI:456216"/>
        <dbReference type="EC" id="2.7.1.107"/>
    </reaction>
</comment>
<keyword evidence="4" id="KW-0677">Repeat</keyword>
<dbReference type="AlphaFoldDB" id="A0A0K9NXG6"/>
<keyword evidence="12" id="KW-0812">Transmembrane</keyword>
<keyword evidence="9" id="KW-0346">Stress response</keyword>
<proteinExistence type="inferred from homology"/>
<evidence type="ECO:0000256" key="6">
    <source>
        <dbReference type="ARBA" id="ARBA00022771"/>
    </source>
</evidence>
<comment type="caution">
    <text evidence="14">The sequence shown here is derived from an EMBL/GenBank/DDBJ whole genome shotgun (WGS) entry which is preliminary data.</text>
</comment>
<dbReference type="GO" id="GO:0016020">
    <property type="term" value="C:membrane"/>
    <property type="evidence" value="ECO:0000318"/>
    <property type="project" value="GO_Central"/>
</dbReference>
<dbReference type="GO" id="GO:0046486">
    <property type="term" value="P:glycerolipid metabolic process"/>
    <property type="evidence" value="ECO:0000318"/>
    <property type="project" value="GO_Central"/>
</dbReference>
<keyword evidence="6" id="KW-0862">Zinc</keyword>
<evidence type="ECO:0000256" key="12">
    <source>
        <dbReference type="SAM" id="Phobius"/>
    </source>
</evidence>
<accession>A0A0K9NXG6</accession>
<keyword evidence="15" id="KW-1185">Reference proteome</keyword>
<comment type="similarity">
    <text evidence="2 11">Belongs to the eukaryotic diacylglycerol kinase family.</text>
</comment>
<keyword evidence="6" id="KW-0479">Metal-binding</keyword>
<dbReference type="PROSITE" id="PS50146">
    <property type="entry name" value="DAGK"/>
    <property type="match status" value="1"/>
</dbReference>
<dbReference type="Gene3D" id="3.30.60.20">
    <property type="match status" value="1"/>
</dbReference>
<dbReference type="Pfam" id="PF00130">
    <property type="entry name" value="C1_1"/>
    <property type="match status" value="1"/>
</dbReference>
<name>A0A0K9NXG6_ZOSMR</name>
<evidence type="ECO:0000256" key="8">
    <source>
        <dbReference type="ARBA" id="ARBA00022840"/>
    </source>
</evidence>
<evidence type="ECO:0000313" key="15">
    <source>
        <dbReference type="Proteomes" id="UP000036987"/>
    </source>
</evidence>
<dbReference type="PANTHER" id="PTHR11255">
    <property type="entry name" value="DIACYLGLYCEROL KINASE"/>
    <property type="match status" value="1"/>
</dbReference>
<evidence type="ECO:0000256" key="9">
    <source>
        <dbReference type="ARBA" id="ARBA00023016"/>
    </source>
</evidence>
<evidence type="ECO:0000256" key="1">
    <source>
        <dbReference type="ARBA" id="ARBA00004370"/>
    </source>
</evidence>
<dbReference type="SMART" id="SM00046">
    <property type="entry name" value="DAGKc"/>
    <property type="match status" value="1"/>
</dbReference>
<dbReference type="OrthoDB" id="242257at2759"/>